<dbReference type="Gene3D" id="2.40.10.10">
    <property type="entry name" value="Trypsin-like serine proteases"/>
    <property type="match status" value="1"/>
</dbReference>
<evidence type="ECO:0000259" key="5">
    <source>
        <dbReference type="PROSITE" id="PS50240"/>
    </source>
</evidence>
<evidence type="ECO:0000313" key="7">
    <source>
        <dbReference type="Proteomes" id="UP001153292"/>
    </source>
</evidence>
<feature type="compositionally biased region" description="Basic residues" evidence="3">
    <location>
        <begin position="355"/>
        <end position="374"/>
    </location>
</feature>
<keyword evidence="4" id="KW-0732">Signal</keyword>
<dbReference type="Proteomes" id="UP001153292">
    <property type="component" value="Chromosome 26"/>
</dbReference>
<protein>
    <recommendedName>
        <fullName evidence="5">Peptidase S1 domain-containing protein</fullName>
    </recommendedName>
</protein>
<keyword evidence="1" id="KW-1015">Disulfide bond</keyword>
<feature type="compositionally biased region" description="Basic and acidic residues" evidence="3">
    <location>
        <begin position="417"/>
        <end position="426"/>
    </location>
</feature>
<organism evidence="6 7">
    <name type="scientific">Chilo suppressalis</name>
    <name type="common">Asiatic rice borer moth</name>
    <dbReference type="NCBI Taxonomy" id="168631"/>
    <lineage>
        <taxon>Eukaryota</taxon>
        <taxon>Metazoa</taxon>
        <taxon>Ecdysozoa</taxon>
        <taxon>Arthropoda</taxon>
        <taxon>Hexapoda</taxon>
        <taxon>Insecta</taxon>
        <taxon>Pterygota</taxon>
        <taxon>Neoptera</taxon>
        <taxon>Endopterygota</taxon>
        <taxon>Lepidoptera</taxon>
        <taxon>Glossata</taxon>
        <taxon>Ditrysia</taxon>
        <taxon>Pyraloidea</taxon>
        <taxon>Crambidae</taxon>
        <taxon>Crambinae</taxon>
        <taxon>Chilo</taxon>
    </lineage>
</organism>
<dbReference type="InterPro" id="IPR051487">
    <property type="entry name" value="Ser/Thr_Proteases_Immune/Dev"/>
</dbReference>
<feature type="signal peptide" evidence="4">
    <location>
        <begin position="1"/>
        <end position="20"/>
    </location>
</feature>
<feature type="domain" description="Peptidase S1" evidence="5">
    <location>
        <begin position="69"/>
        <end position="351"/>
    </location>
</feature>
<evidence type="ECO:0000256" key="2">
    <source>
        <dbReference type="ARBA" id="ARBA00024195"/>
    </source>
</evidence>
<evidence type="ECO:0000256" key="1">
    <source>
        <dbReference type="ARBA" id="ARBA00023157"/>
    </source>
</evidence>
<feature type="chain" id="PRO_5045194768" description="Peptidase S1 domain-containing protein" evidence="4">
    <location>
        <begin position="21"/>
        <end position="637"/>
    </location>
</feature>
<dbReference type="CDD" id="cd00190">
    <property type="entry name" value="Tryp_SPc"/>
    <property type="match status" value="1"/>
</dbReference>
<dbReference type="InterPro" id="IPR001254">
    <property type="entry name" value="Trypsin_dom"/>
</dbReference>
<sequence>MTALIGLILCLATLLCSTHSENDYNWLFTTQKIIEYHPVASVNTESTTTPIPVNTGCGWRQDSGSVDRITQSNNAMFGEFPWVVAIFKYSAENGTYDYCCVGSLIHHRVVLTVKHYFRTPARIRIHAGDWDISSTNYEIHYHQSSDVKSIMGHPKYNPTTNAYDAALLVLSTSINLAPNVAFACLPPPASSTPAGVRCIVAGWGQETYYNGSIRNILKMVDPPVVEHSVCETQLNAVLKMHVDLPDSMMCAGGEAGIDACLKDGGAPLVCPYQLSYLVSIGDADPSIFGLNYPNIKDDIYEQPVNFMSSKLPHEKVENQKEFRSRPGVDSWAPYDFSRFDDYLNKYKDDSAEHNRIKRRAKRRRGRGGRRRGKQKSTTTAPDENEAAKNSSSTDVPKASRRSEYWESQQGKRRKKKDKNDKRTYDVYEPPMKDWESTYVEMPKDLYQAHLRPGVIFRIHMSEAILKMQYRNYGEDKDESVIEADVEYLRLTRKVINDEITKFEDLRWLVGWFNNRSELIQEHMCNTRYFSVGIPPTMFTHSEEYMKRMCLFDNVYIDHIPYVIGEDNSLMAAVAPPVLHCDAATCTSVPFIDSMMFDERLSRTNVRTVTRCQASCRAHCKNDADCLKRCSDRCLRAD</sequence>
<dbReference type="PROSITE" id="PS50240">
    <property type="entry name" value="TRYPSIN_DOM"/>
    <property type="match status" value="1"/>
</dbReference>
<evidence type="ECO:0000256" key="3">
    <source>
        <dbReference type="SAM" id="MobiDB-lite"/>
    </source>
</evidence>
<dbReference type="EMBL" id="OU963919">
    <property type="protein sequence ID" value="CAH2987587.1"/>
    <property type="molecule type" value="Genomic_DNA"/>
</dbReference>
<feature type="region of interest" description="Disordered" evidence="3">
    <location>
        <begin position="352"/>
        <end position="426"/>
    </location>
</feature>
<dbReference type="SMART" id="SM00020">
    <property type="entry name" value="Tryp_SPc"/>
    <property type="match status" value="1"/>
</dbReference>
<feature type="compositionally biased region" description="Polar residues" evidence="3">
    <location>
        <begin position="376"/>
        <end position="394"/>
    </location>
</feature>
<gene>
    <name evidence="6" type="ORF">CHILSU_LOCUS7170</name>
</gene>
<keyword evidence="7" id="KW-1185">Reference proteome</keyword>
<dbReference type="Pfam" id="PF00089">
    <property type="entry name" value="Trypsin"/>
    <property type="match status" value="1"/>
</dbReference>
<proteinExistence type="inferred from homology"/>
<dbReference type="PANTHER" id="PTHR24256">
    <property type="entry name" value="TRYPTASE-RELATED"/>
    <property type="match status" value="1"/>
</dbReference>
<comment type="similarity">
    <text evidence="2">Belongs to the peptidase S1 family. CLIP subfamily.</text>
</comment>
<dbReference type="InterPro" id="IPR043504">
    <property type="entry name" value="Peptidase_S1_PA_chymotrypsin"/>
</dbReference>
<dbReference type="SUPFAM" id="SSF50494">
    <property type="entry name" value="Trypsin-like serine proteases"/>
    <property type="match status" value="1"/>
</dbReference>
<evidence type="ECO:0000313" key="6">
    <source>
        <dbReference type="EMBL" id="CAH2987587.1"/>
    </source>
</evidence>
<name>A0ABN8LA14_CHISP</name>
<reference evidence="6" key="1">
    <citation type="submission" date="2021-12" db="EMBL/GenBank/DDBJ databases">
        <authorList>
            <person name="King R."/>
        </authorList>
    </citation>
    <scope>NUCLEOTIDE SEQUENCE</scope>
</reference>
<evidence type="ECO:0000256" key="4">
    <source>
        <dbReference type="SAM" id="SignalP"/>
    </source>
</evidence>
<dbReference type="InterPro" id="IPR009003">
    <property type="entry name" value="Peptidase_S1_PA"/>
</dbReference>
<accession>A0ABN8LA14</accession>